<reference evidence="6" key="1">
    <citation type="submission" date="2018-05" db="EMBL/GenBank/DDBJ databases">
        <authorList>
            <person name="Lanie J.A."/>
            <person name="Ng W.-L."/>
            <person name="Kazmierczak K.M."/>
            <person name="Andrzejewski T.M."/>
            <person name="Davidsen T.M."/>
            <person name="Wayne K.J."/>
            <person name="Tettelin H."/>
            <person name="Glass J.I."/>
            <person name="Rusch D."/>
            <person name="Podicherti R."/>
            <person name="Tsui H.-C.T."/>
            <person name="Winkler M.E."/>
        </authorList>
    </citation>
    <scope>NUCLEOTIDE SEQUENCE</scope>
</reference>
<sequence>MFAPKSLTPNQKFLLSLLIPSLYLLPLLIVFFLPKNFGFGNESLVPFSLAIGMSGLTVWISGMACLGKALKVLPEANSIVAKGIYRFIRHPIYVGIVFTHFGLFFACGSMFGIFYTFVLIIPLNVIRAQLEEKALFSKFGERYRVYHNSTWF</sequence>
<comment type="subcellular location">
    <subcellularLocation>
        <location evidence="1">Endomembrane system</location>
        <topology evidence="1">Multi-pass membrane protein</topology>
    </subcellularLocation>
</comment>
<dbReference type="InterPro" id="IPR007318">
    <property type="entry name" value="Phopholipid_MeTrfase"/>
</dbReference>
<feature type="transmembrane region" description="Helical" evidence="5">
    <location>
        <begin position="12"/>
        <end position="33"/>
    </location>
</feature>
<gene>
    <name evidence="6" type="ORF">METZ01_LOCUS178449</name>
</gene>
<evidence type="ECO:0000313" key="6">
    <source>
        <dbReference type="EMBL" id="SVB25595.1"/>
    </source>
</evidence>
<keyword evidence="3 5" id="KW-1133">Transmembrane helix</keyword>
<proteinExistence type="predicted"/>
<dbReference type="Pfam" id="PF04191">
    <property type="entry name" value="PEMT"/>
    <property type="match status" value="1"/>
</dbReference>
<keyword evidence="2 5" id="KW-0812">Transmembrane</keyword>
<evidence type="ECO:0000256" key="5">
    <source>
        <dbReference type="SAM" id="Phobius"/>
    </source>
</evidence>
<dbReference type="GO" id="GO:0016740">
    <property type="term" value="F:transferase activity"/>
    <property type="evidence" value="ECO:0007669"/>
    <property type="project" value="UniProtKB-ARBA"/>
</dbReference>
<evidence type="ECO:0008006" key="7">
    <source>
        <dbReference type="Google" id="ProtNLM"/>
    </source>
</evidence>
<dbReference type="Gene3D" id="1.20.120.1630">
    <property type="match status" value="1"/>
</dbReference>
<protein>
    <recommendedName>
        <fullName evidence="7">Steroid 5-alpha reductase C-terminal domain-containing protein</fullName>
    </recommendedName>
</protein>
<evidence type="ECO:0000256" key="3">
    <source>
        <dbReference type="ARBA" id="ARBA00022989"/>
    </source>
</evidence>
<feature type="transmembrane region" description="Helical" evidence="5">
    <location>
        <begin position="45"/>
        <end position="66"/>
    </location>
</feature>
<name>A0A382CHP2_9ZZZZ</name>
<dbReference type="PANTHER" id="PTHR12714">
    <property type="entry name" value="PROTEIN-S ISOPRENYLCYSTEINE O-METHYLTRANSFERASE"/>
    <property type="match status" value="1"/>
</dbReference>
<evidence type="ECO:0000256" key="2">
    <source>
        <dbReference type="ARBA" id="ARBA00022692"/>
    </source>
</evidence>
<evidence type="ECO:0000256" key="4">
    <source>
        <dbReference type="ARBA" id="ARBA00023136"/>
    </source>
</evidence>
<dbReference type="GO" id="GO:0012505">
    <property type="term" value="C:endomembrane system"/>
    <property type="evidence" value="ECO:0007669"/>
    <property type="project" value="UniProtKB-SubCell"/>
</dbReference>
<dbReference type="AlphaFoldDB" id="A0A382CHP2"/>
<dbReference type="PANTHER" id="PTHR12714:SF9">
    <property type="entry name" value="PROTEIN-S-ISOPRENYLCYSTEINE O-METHYLTRANSFERASE"/>
    <property type="match status" value="1"/>
</dbReference>
<evidence type="ECO:0000256" key="1">
    <source>
        <dbReference type="ARBA" id="ARBA00004127"/>
    </source>
</evidence>
<organism evidence="6">
    <name type="scientific">marine metagenome</name>
    <dbReference type="NCBI Taxonomy" id="408172"/>
    <lineage>
        <taxon>unclassified sequences</taxon>
        <taxon>metagenomes</taxon>
        <taxon>ecological metagenomes</taxon>
    </lineage>
</organism>
<feature type="transmembrane region" description="Helical" evidence="5">
    <location>
        <begin position="87"/>
        <end position="106"/>
    </location>
</feature>
<keyword evidence="4 5" id="KW-0472">Membrane</keyword>
<accession>A0A382CHP2</accession>
<dbReference type="EMBL" id="UINC01034558">
    <property type="protein sequence ID" value="SVB25595.1"/>
    <property type="molecule type" value="Genomic_DNA"/>
</dbReference>